<dbReference type="InterPro" id="IPR013783">
    <property type="entry name" value="Ig-like_fold"/>
</dbReference>
<feature type="region of interest" description="Disordered" evidence="1">
    <location>
        <begin position="125"/>
        <end position="148"/>
    </location>
</feature>
<dbReference type="AlphaFoldDB" id="A0A2T7PX31"/>
<reference evidence="3 4" key="1">
    <citation type="submission" date="2018-04" db="EMBL/GenBank/DDBJ databases">
        <title>The genome of golden apple snail Pomacea canaliculata provides insight into stress tolerance and invasive adaptation.</title>
        <authorList>
            <person name="Liu C."/>
            <person name="Liu B."/>
            <person name="Ren Y."/>
            <person name="Zhang Y."/>
            <person name="Wang H."/>
            <person name="Li S."/>
            <person name="Jiang F."/>
            <person name="Yin L."/>
            <person name="Zhang G."/>
            <person name="Qian W."/>
            <person name="Fan W."/>
        </authorList>
    </citation>
    <scope>NUCLEOTIDE SEQUENCE [LARGE SCALE GENOMIC DNA]</scope>
    <source>
        <strain evidence="3">SZHN2017</strain>
        <tissue evidence="3">Muscle</tissue>
    </source>
</reference>
<name>A0A2T7PX31_POMCA</name>
<evidence type="ECO:0000256" key="1">
    <source>
        <dbReference type="SAM" id="MobiDB-lite"/>
    </source>
</evidence>
<dbReference type="Gene3D" id="2.60.40.10">
    <property type="entry name" value="Immunoglobulins"/>
    <property type="match status" value="1"/>
</dbReference>
<evidence type="ECO:0000313" key="4">
    <source>
        <dbReference type="Proteomes" id="UP000245119"/>
    </source>
</evidence>
<evidence type="ECO:0000259" key="2">
    <source>
        <dbReference type="PROSITE" id="PS50835"/>
    </source>
</evidence>
<dbReference type="PROSITE" id="PS50835">
    <property type="entry name" value="IG_LIKE"/>
    <property type="match status" value="1"/>
</dbReference>
<dbReference type="InterPro" id="IPR036179">
    <property type="entry name" value="Ig-like_dom_sf"/>
</dbReference>
<organism evidence="3 4">
    <name type="scientific">Pomacea canaliculata</name>
    <name type="common">Golden apple snail</name>
    <dbReference type="NCBI Taxonomy" id="400727"/>
    <lineage>
        <taxon>Eukaryota</taxon>
        <taxon>Metazoa</taxon>
        <taxon>Spiralia</taxon>
        <taxon>Lophotrochozoa</taxon>
        <taxon>Mollusca</taxon>
        <taxon>Gastropoda</taxon>
        <taxon>Caenogastropoda</taxon>
        <taxon>Architaenioglossa</taxon>
        <taxon>Ampullarioidea</taxon>
        <taxon>Ampullariidae</taxon>
        <taxon>Pomacea</taxon>
    </lineage>
</organism>
<gene>
    <name evidence="3" type="ORF">C0Q70_00576</name>
</gene>
<dbReference type="Pfam" id="PF13927">
    <property type="entry name" value="Ig_3"/>
    <property type="match status" value="1"/>
</dbReference>
<feature type="domain" description="Ig-like" evidence="2">
    <location>
        <begin position="209"/>
        <end position="248"/>
    </location>
</feature>
<protein>
    <recommendedName>
        <fullName evidence="2">Ig-like domain-containing protein</fullName>
    </recommendedName>
</protein>
<feature type="compositionally biased region" description="Gly residues" evidence="1">
    <location>
        <begin position="128"/>
        <end position="143"/>
    </location>
</feature>
<sequence>MRWYRAHLLARRKLWLWPWLAAAFVCAFAGVGAVSARPTTCSTWYPDPESSALLADVVLEGRLREKSFPTDRVPATPGTGWYNVTVQVRKDILKGGDLVNEGKKVSKLLIGKFLRRENGVVSNEVSVRGGGAAGGDDGGGAGTGENDMDERDWSDCVMDLEDGATYIFFLRNVGKERGKYFEISALPVKKNRRESRLVTKIIKSGGQKPSVQSIHGSKKVTVGSSLTLRCKAKAKPNPNYIWYRNGKELKSGKGVSIKNNNWQIMPGVGYVRQGGRWEDLTTYEVDVRRNQQLMTTSAERPLASVCLCGLIGQWAANGESMQVVLYSPHSSSEPVRGHVFGGKVLDTT</sequence>
<proteinExistence type="predicted"/>
<keyword evidence="4" id="KW-1185">Reference proteome</keyword>
<accession>A0A2T7PX31</accession>
<dbReference type="SUPFAM" id="SSF48726">
    <property type="entry name" value="Immunoglobulin"/>
    <property type="match status" value="1"/>
</dbReference>
<dbReference type="EMBL" id="PZQS01000001">
    <property type="protein sequence ID" value="PVD37974.1"/>
    <property type="molecule type" value="Genomic_DNA"/>
</dbReference>
<dbReference type="InterPro" id="IPR007110">
    <property type="entry name" value="Ig-like_dom"/>
</dbReference>
<comment type="caution">
    <text evidence="3">The sequence shown here is derived from an EMBL/GenBank/DDBJ whole genome shotgun (WGS) entry which is preliminary data.</text>
</comment>
<dbReference type="Proteomes" id="UP000245119">
    <property type="component" value="Linkage Group LG1"/>
</dbReference>
<evidence type="ECO:0000313" key="3">
    <source>
        <dbReference type="EMBL" id="PVD37974.1"/>
    </source>
</evidence>